<evidence type="ECO:0000256" key="2">
    <source>
        <dbReference type="RuleBase" id="RU000363"/>
    </source>
</evidence>
<organism evidence="3 4">
    <name type="scientific">Rhynchosporium graminicola</name>
    <dbReference type="NCBI Taxonomy" id="2792576"/>
    <lineage>
        <taxon>Eukaryota</taxon>
        <taxon>Fungi</taxon>
        <taxon>Dikarya</taxon>
        <taxon>Ascomycota</taxon>
        <taxon>Pezizomycotina</taxon>
        <taxon>Leotiomycetes</taxon>
        <taxon>Helotiales</taxon>
        <taxon>Ploettnerulaceae</taxon>
        <taxon>Rhynchosporium</taxon>
    </lineage>
</organism>
<dbReference type="EMBL" id="FJUW01000007">
    <property type="protein sequence ID" value="CZS93673.1"/>
    <property type="molecule type" value="Genomic_DNA"/>
</dbReference>
<reference evidence="4" key="1">
    <citation type="submission" date="2016-03" db="EMBL/GenBank/DDBJ databases">
        <authorList>
            <person name="Ploux O."/>
        </authorList>
    </citation>
    <scope>NUCLEOTIDE SEQUENCE [LARGE SCALE GENOMIC DNA]</scope>
    <source>
        <strain evidence="4">UK7</strain>
    </source>
</reference>
<dbReference type="PRINTS" id="PR00081">
    <property type="entry name" value="GDHRDH"/>
</dbReference>
<sequence>MATYLVTGTSRGLGFALITHLNSLPSSEVGVIFALARSETPALKTLIERAAGRVVLVKADTTDESSLQKVAGDVESRLRGKGLDVLVNNVGMMTNVPNGIASMDDLASHFNVNVLGTHAVTRTFISLLERGTQKKIVNITTTLGSLGQAGSYSFSPSPAYKITKAALNMLTIQYALEYAEKGFTIFALSPGWLKTDLGGGDMADLPAETGAKAALDKIFAATKENNGQFLNILVEGYENVPGPNKYDGKNPIW</sequence>
<dbReference type="SUPFAM" id="SSF51735">
    <property type="entry name" value="NAD(P)-binding Rossmann-fold domains"/>
    <property type="match status" value="1"/>
</dbReference>
<dbReference type="InterPro" id="IPR036291">
    <property type="entry name" value="NAD(P)-bd_dom_sf"/>
</dbReference>
<comment type="similarity">
    <text evidence="1 2">Belongs to the short-chain dehydrogenases/reductases (SDR) family.</text>
</comment>
<evidence type="ECO:0000313" key="4">
    <source>
        <dbReference type="Proteomes" id="UP000178129"/>
    </source>
</evidence>
<dbReference type="AlphaFoldDB" id="A0A1E1K6G3"/>
<evidence type="ECO:0000313" key="3">
    <source>
        <dbReference type="EMBL" id="CZS93673.1"/>
    </source>
</evidence>
<dbReference type="Proteomes" id="UP000178129">
    <property type="component" value="Unassembled WGS sequence"/>
</dbReference>
<protein>
    <submittedName>
        <fullName evidence="3">Related to short chain oxidoreductase (CsgA)</fullName>
    </submittedName>
</protein>
<comment type="caution">
    <text evidence="3">The sequence shown here is derived from an EMBL/GenBank/DDBJ whole genome shotgun (WGS) entry which is preliminary data.</text>
</comment>
<dbReference type="PANTHER" id="PTHR43544">
    <property type="entry name" value="SHORT-CHAIN DEHYDROGENASE/REDUCTASE"/>
    <property type="match status" value="1"/>
</dbReference>
<evidence type="ECO:0000256" key="1">
    <source>
        <dbReference type="ARBA" id="ARBA00006484"/>
    </source>
</evidence>
<accession>A0A1E1K6G3</accession>
<name>A0A1E1K6G3_9HELO</name>
<dbReference type="GO" id="GO:0005737">
    <property type="term" value="C:cytoplasm"/>
    <property type="evidence" value="ECO:0007669"/>
    <property type="project" value="TreeGrafter"/>
</dbReference>
<dbReference type="Pfam" id="PF00106">
    <property type="entry name" value="adh_short"/>
    <property type="match status" value="1"/>
</dbReference>
<proteinExistence type="inferred from homology"/>
<gene>
    <name evidence="3" type="ORF">RCO7_09469</name>
</gene>
<dbReference type="InParanoid" id="A0A1E1K6G3"/>
<dbReference type="InterPro" id="IPR002347">
    <property type="entry name" value="SDR_fam"/>
</dbReference>
<dbReference type="InterPro" id="IPR051468">
    <property type="entry name" value="Fungal_SecMetab_SDRs"/>
</dbReference>
<dbReference type="Gene3D" id="3.40.50.720">
    <property type="entry name" value="NAD(P)-binding Rossmann-like Domain"/>
    <property type="match status" value="1"/>
</dbReference>
<dbReference type="PANTHER" id="PTHR43544:SF36">
    <property type="entry name" value="CHAIN OXIDOREDUCTASE (CSGA), PUTATIVE (AFU_ORTHOLOGUE AFUA_4G00910)-RELATED"/>
    <property type="match status" value="1"/>
</dbReference>
<keyword evidence="4" id="KW-1185">Reference proteome</keyword>
<dbReference type="GO" id="GO:0016491">
    <property type="term" value="F:oxidoreductase activity"/>
    <property type="evidence" value="ECO:0007669"/>
    <property type="project" value="TreeGrafter"/>
</dbReference>
<dbReference type="PRINTS" id="PR00080">
    <property type="entry name" value="SDRFAMILY"/>
</dbReference>